<dbReference type="SUPFAM" id="SSF52402">
    <property type="entry name" value="Adenine nucleotide alpha hydrolases-like"/>
    <property type="match status" value="2"/>
</dbReference>
<dbReference type="InterPro" id="IPR014729">
    <property type="entry name" value="Rossmann-like_a/b/a_fold"/>
</dbReference>
<evidence type="ECO:0000256" key="1">
    <source>
        <dbReference type="ARBA" id="ARBA00008791"/>
    </source>
</evidence>
<dbReference type="PANTHER" id="PTHR46268">
    <property type="entry name" value="STRESS RESPONSE PROTEIN NHAX"/>
    <property type="match status" value="1"/>
</dbReference>
<protein>
    <submittedName>
        <fullName evidence="3">Universal stress protein</fullName>
    </submittedName>
</protein>
<name>A0AAP2Z272_9EURY</name>
<reference evidence="3" key="1">
    <citation type="submission" date="2022-09" db="EMBL/GenBank/DDBJ databases">
        <title>Enrichment on poylsaccharides allowed isolation of novel metabolic and taxonomic groups of Haloarchaea.</title>
        <authorList>
            <person name="Sorokin D.Y."/>
            <person name="Elcheninov A.G."/>
            <person name="Khizhniak T.V."/>
            <person name="Kolganova T.V."/>
            <person name="Kublanov I.V."/>
        </authorList>
    </citation>
    <scope>NUCLEOTIDE SEQUENCE</scope>
    <source>
        <strain evidence="3">AArc-xg1-1</strain>
    </source>
</reference>
<dbReference type="EMBL" id="JAOPKA010000012">
    <property type="protein sequence ID" value="MCU4743080.1"/>
    <property type="molecule type" value="Genomic_DNA"/>
</dbReference>
<accession>A0AAP2Z272</accession>
<feature type="domain" description="UspA" evidence="2">
    <location>
        <begin position="133"/>
        <end position="269"/>
    </location>
</feature>
<proteinExistence type="inferred from homology"/>
<dbReference type="Proteomes" id="UP001321018">
    <property type="component" value="Unassembled WGS sequence"/>
</dbReference>
<dbReference type="InterPro" id="IPR006016">
    <property type="entry name" value="UspA"/>
</dbReference>
<dbReference type="Gene3D" id="3.40.50.620">
    <property type="entry name" value="HUPs"/>
    <property type="match status" value="2"/>
</dbReference>
<feature type="domain" description="UspA" evidence="2">
    <location>
        <begin position="1"/>
        <end position="122"/>
    </location>
</feature>
<comment type="similarity">
    <text evidence="1">Belongs to the universal stress protein A family.</text>
</comment>
<sequence>MYDRILVPTDGSGPATAALEYGVRLAAILEATVHVLHVVEAPDEPENVLEDASGWARADGVSVIDDVRRGDPLEEIPAYAREEDIDAIVMGTHGRTGIGRFVLGSVTEHVVRTADVPVLVVRGDDDVRTQLPYETIVVPIDDSEHAELAIEVGIEAATKFDATLHVVSVIDVSPMGLEPQVDLRVDRLEDGAARIVDDAAQRATDRGVDDVVSTTVFGSIHRGITSYAADNDADLLIMGTHGRSGLDRYLLGSVTERVLRTAPAPVLTVQAPDTD</sequence>
<organism evidence="3 4">
    <name type="scientific">Natronoglomus mannanivorans</name>
    <dbReference type="NCBI Taxonomy" id="2979990"/>
    <lineage>
        <taxon>Archaea</taxon>
        <taxon>Methanobacteriati</taxon>
        <taxon>Methanobacteriota</taxon>
        <taxon>Stenosarchaea group</taxon>
        <taxon>Halobacteria</taxon>
        <taxon>Halobacteriales</taxon>
        <taxon>Natrialbaceae</taxon>
        <taxon>Natronoglomus</taxon>
    </lineage>
</organism>
<evidence type="ECO:0000313" key="4">
    <source>
        <dbReference type="Proteomes" id="UP001321018"/>
    </source>
</evidence>
<dbReference type="Pfam" id="PF00582">
    <property type="entry name" value="Usp"/>
    <property type="match status" value="2"/>
</dbReference>
<evidence type="ECO:0000259" key="2">
    <source>
        <dbReference type="Pfam" id="PF00582"/>
    </source>
</evidence>
<dbReference type="AlphaFoldDB" id="A0AAP2Z272"/>
<dbReference type="PRINTS" id="PR01438">
    <property type="entry name" value="UNVRSLSTRESS"/>
</dbReference>
<comment type="caution">
    <text evidence="3">The sequence shown here is derived from an EMBL/GenBank/DDBJ whole genome shotgun (WGS) entry which is preliminary data.</text>
</comment>
<gene>
    <name evidence="3" type="ORF">OB960_16965</name>
</gene>
<dbReference type="RefSeq" id="WP_338004898.1">
    <property type="nucleotide sequence ID" value="NZ_JAOPKA010000012.1"/>
</dbReference>
<evidence type="ECO:0000313" key="3">
    <source>
        <dbReference type="EMBL" id="MCU4743080.1"/>
    </source>
</evidence>
<dbReference type="CDD" id="cd00293">
    <property type="entry name" value="USP-like"/>
    <property type="match status" value="2"/>
</dbReference>
<dbReference type="PANTHER" id="PTHR46268:SF6">
    <property type="entry name" value="UNIVERSAL STRESS PROTEIN UP12"/>
    <property type="match status" value="1"/>
</dbReference>
<dbReference type="InterPro" id="IPR006015">
    <property type="entry name" value="Universal_stress_UspA"/>
</dbReference>